<dbReference type="EMBL" id="BGZK01000731">
    <property type="protein sequence ID" value="GBP58259.1"/>
    <property type="molecule type" value="Genomic_DNA"/>
</dbReference>
<name>A0A4C1X7C1_EUMVA</name>
<dbReference type="Proteomes" id="UP000299102">
    <property type="component" value="Unassembled WGS sequence"/>
</dbReference>
<feature type="compositionally biased region" description="Low complexity" evidence="1">
    <location>
        <begin position="1"/>
        <end position="13"/>
    </location>
</feature>
<organism evidence="2 3">
    <name type="scientific">Eumeta variegata</name>
    <name type="common">Bagworm moth</name>
    <name type="synonym">Eumeta japonica</name>
    <dbReference type="NCBI Taxonomy" id="151549"/>
    <lineage>
        <taxon>Eukaryota</taxon>
        <taxon>Metazoa</taxon>
        <taxon>Ecdysozoa</taxon>
        <taxon>Arthropoda</taxon>
        <taxon>Hexapoda</taxon>
        <taxon>Insecta</taxon>
        <taxon>Pterygota</taxon>
        <taxon>Neoptera</taxon>
        <taxon>Endopterygota</taxon>
        <taxon>Lepidoptera</taxon>
        <taxon>Glossata</taxon>
        <taxon>Ditrysia</taxon>
        <taxon>Tineoidea</taxon>
        <taxon>Psychidae</taxon>
        <taxon>Oiketicinae</taxon>
        <taxon>Eumeta</taxon>
    </lineage>
</organism>
<comment type="caution">
    <text evidence="2">The sequence shown here is derived from an EMBL/GenBank/DDBJ whole genome shotgun (WGS) entry which is preliminary data.</text>
</comment>
<evidence type="ECO:0000313" key="3">
    <source>
        <dbReference type="Proteomes" id="UP000299102"/>
    </source>
</evidence>
<feature type="region of interest" description="Disordered" evidence="1">
    <location>
        <begin position="1"/>
        <end position="38"/>
    </location>
</feature>
<evidence type="ECO:0000256" key="1">
    <source>
        <dbReference type="SAM" id="MobiDB-lite"/>
    </source>
</evidence>
<dbReference type="AlphaFoldDB" id="A0A4C1X7C1"/>
<sequence length="181" mass="19461">MRPRSAAAANPARDTSPLGADSTERRPPTKAVPACEDSPSCCRHPTTKLGKLSSSLVSSVYVSSEHPTGGGGAPVSRIKPKYETEKRKWYDKLGSECNIFAALYDTRLIPLVPRPQALARRCQRGARGAGRGARGVALISAPPRAFPILFTSAPGRNGLTHPREGAPNLRLTLQKIRRRGD</sequence>
<reference evidence="2 3" key="1">
    <citation type="journal article" date="2019" name="Commun. Biol.">
        <title>The bagworm genome reveals a unique fibroin gene that provides high tensile strength.</title>
        <authorList>
            <person name="Kono N."/>
            <person name="Nakamura H."/>
            <person name="Ohtoshi R."/>
            <person name="Tomita M."/>
            <person name="Numata K."/>
            <person name="Arakawa K."/>
        </authorList>
    </citation>
    <scope>NUCLEOTIDE SEQUENCE [LARGE SCALE GENOMIC DNA]</scope>
</reference>
<proteinExistence type="predicted"/>
<keyword evidence="3" id="KW-1185">Reference proteome</keyword>
<accession>A0A4C1X7C1</accession>
<gene>
    <name evidence="2" type="ORF">EVAR_38321_1</name>
</gene>
<protein>
    <submittedName>
        <fullName evidence="2">Uncharacterized protein</fullName>
    </submittedName>
</protein>
<evidence type="ECO:0000313" key="2">
    <source>
        <dbReference type="EMBL" id="GBP58259.1"/>
    </source>
</evidence>